<proteinExistence type="inferred from homology"/>
<dbReference type="Proteomes" id="UP001642360">
    <property type="component" value="Unassembled WGS sequence"/>
</dbReference>
<evidence type="ECO:0000256" key="2">
    <source>
        <dbReference type="ARBA" id="ARBA00023002"/>
    </source>
</evidence>
<comment type="similarity">
    <text evidence="1">Belongs to the short-chain dehydrogenases/reductases (SDR) family.</text>
</comment>
<reference evidence="3 4" key="1">
    <citation type="submission" date="2024-02" db="EMBL/GenBank/DDBJ databases">
        <authorList>
            <person name="Vignale AGUSTIN F."/>
            <person name="Sosa J E."/>
            <person name="Modenutti C."/>
        </authorList>
    </citation>
    <scope>NUCLEOTIDE SEQUENCE [LARGE SCALE GENOMIC DNA]</scope>
</reference>
<evidence type="ECO:0000313" key="4">
    <source>
        <dbReference type="Proteomes" id="UP001642360"/>
    </source>
</evidence>
<gene>
    <name evidence="3" type="ORF">ILEXP_LOCUS47895</name>
</gene>
<dbReference type="Gene3D" id="3.40.50.720">
    <property type="entry name" value="NAD(P)-binding Rossmann-like Domain"/>
    <property type="match status" value="1"/>
</dbReference>
<dbReference type="InterPro" id="IPR036291">
    <property type="entry name" value="NAD(P)-bd_dom_sf"/>
</dbReference>
<evidence type="ECO:0000313" key="3">
    <source>
        <dbReference type="EMBL" id="CAK9177978.1"/>
    </source>
</evidence>
<keyword evidence="4" id="KW-1185">Reference proteome</keyword>
<evidence type="ECO:0008006" key="5">
    <source>
        <dbReference type="Google" id="ProtNLM"/>
    </source>
</evidence>
<accession>A0ABC8UCS6</accession>
<dbReference type="AlphaFoldDB" id="A0ABC8UCS6"/>
<comment type="caution">
    <text evidence="3">The sequence shown here is derived from an EMBL/GenBank/DDBJ whole genome shotgun (WGS) entry which is preliminary data.</text>
</comment>
<organism evidence="3 4">
    <name type="scientific">Ilex paraguariensis</name>
    <name type="common">yerba mate</name>
    <dbReference type="NCBI Taxonomy" id="185542"/>
    <lineage>
        <taxon>Eukaryota</taxon>
        <taxon>Viridiplantae</taxon>
        <taxon>Streptophyta</taxon>
        <taxon>Embryophyta</taxon>
        <taxon>Tracheophyta</taxon>
        <taxon>Spermatophyta</taxon>
        <taxon>Magnoliopsida</taxon>
        <taxon>eudicotyledons</taxon>
        <taxon>Gunneridae</taxon>
        <taxon>Pentapetalae</taxon>
        <taxon>asterids</taxon>
        <taxon>campanulids</taxon>
        <taxon>Aquifoliales</taxon>
        <taxon>Aquifoliaceae</taxon>
        <taxon>Ilex</taxon>
    </lineage>
</organism>
<name>A0ABC8UCS6_9AQUA</name>
<dbReference type="SUPFAM" id="SSF51735">
    <property type="entry name" value="NAD(P)-binding Rossmann-fold domains"/>
    <property type="match status" value="1"/>
</dbReference>
<keyword evidence="2" id="KW-0560">Oxidoreductase</keyword>
<protein>
    <recommendedName>
        <fullName evidence="5">Peptidase S1 domain-containing protein</fullName>
    </recommendedName>
</protein>
<dbReference type="PANTHER" id="PTHR43180:SF37">
    <property type="entry name" value="TROPINONE REDUCTASE-LIKE 2"/>
    <property type="match status" value="1"/>
</dbReference>
<dbReference type="EMBL" id="CAUOFW020007202">
    <property type="protein sequence ID" value="CAK9177978.1"/>
    <property type="molecule type" value="Genomic_DNA"/>
</dbReference>
<sequence>MGIPTYPNSSICVAMGWGIIDRPYGSTLDSKRSDLDRVLNVNVVGSFLGAKHAARVTRELHLAFRCCDIHNKWTYDRGIRSSTVAMANLKGKILRVDDVAKTALYLASDDAGYIGELNLVVNGGYTVGNPTMMKAMGLLKLFGK</sequence>
<evidence type="ECO:0000256" key="1">
    <source>
        <dbReference type="ARBA" id="ARBA00006484"/>
    </source>
</evidence>
<dbReference type="PANTHER" id="PTHR43180">
    <property type="entry name" value="3-OXOACYL-(ACYL-CARRIER-PROTEIN) REDUCTASE (AFU_ORTHOLOGUE AFUA_6G11210)"/>
    <property type="match status" value="1"/>
</dbReference>
<dbReference type="GO" id="GO:0016491">
    <property type="term" value="F:oxidoreductase activity"/>
    <property type="evidence" value="ECO:0007669"/>
    <property type="project" value="UniProtKB-KW"/>
</dbReference>